<dbReference type="AlphaFoldDB" id="A0A9Q1LLY2"/>
<reference evidence="2" key="1">
    <citation type="journal article" date="2023" name="Proc. Natl. Acad. Sci. U.S.A.">
        <title>Genomic and structural basis for evolution of tropane alkaloid biosynthesis.</title>
        <authorList>
            <person name="Wanga Y.-J."/>
            <person name="Taina T."/>
            <person name="Yua J.-Y."/>
            <person name="Lia J."/>
            <person name="Xua B."/>
            <person name="Chenc J."/>
            <person name="D'Auriad J.C."/>
            <person name="Huanga J.-P."/>
            <person name="Huanga S.-X."/>
        </authorList>
    </citation>
    <scope>NUCLEOTIDE SEQUENCE [LARGE SCALE GENOMIC DNA]</scope>
    <source>
        <strain evidence="2">cv. KIB-2019</strain>
    </source>
</reference>
<dbReference type="Proteomes" id="UP001152561">
    <property type="component" value="Unassembled WGS sequence"/>
</dbReference>
<protein>
    <submittedName>
        <fullName evidence="1">Uncharacterized protein</fullName>
    </submittedName>
</protein>
<comment type="caution">
    <text evidence="1">The sequence shown here is derived from an EMBL/GenBank/DDBJ whole genome shotgun (WGS) entry which is preliminary data.</text>
</comment>
<sequence length="261" mass="27774">MLDPCSQADVQALLPNVVCKSGSTTNESFSLLPPNDFGGEGFDGVYFGGNATEVVLDDIAWASTEQVDDEVVLSLANMVEHRSDGGTINVGLDDIGGDSTEQVAEEEDLSFDVRREEHDESINVAAGTEQVSQQDVFSADGEDPIDEQAIVIYSNVIVEHHILVCNPLTDETVVPESVAQGTPRESADIAEGSVNSQNALDTVAQGTPNKFNDVSKGSVQFQSGESSEENDDDFADIMDIVASAVDMTYDIGTPAATKTYK</sequence>
<gene>
    <name evidence="1" type="ORF">K7X08_014619</name>
</gene>
<dbReference type="EMBL" id="JAJAGQ010000017">
    <property type="protein sequence ID" value="KAJ8538079.1"/>
    <property type="molecule type" value="Genomic_DNA"/>
</dbReference>
<organism evidence="1 2">
    <name type="scientific">Anisodus acutangulus</name>
    <dbReference type="NCBI Taxonomy" id="402998"/>
    <lineage>
        <taxon>Eukaryota</taxon>
        <taxon>Viridiplantae</taxon>
        <taxon>Streptophyta</taxon>
        <taxon>Embryophyta</taxon>
        <taxon>Tracheophyta</taxon>
        <taxon>Spermatophyta</taxon>
        <taxon>Magnoliopsida</taxon>
        <taxon>eudicotyledons</taxon>
        <taxon>Gunneridae</taxon>
        <taxon>Pentapetalae</taxon>
        <taxon>asterids</taxon>
        <taxon>lamiids</taxon>
        <taxon>Solanales</taxon>
        <taxon>Solanaceae</taxon>
        <taxon>Solanoideae</taxon>
        <taxon>Hyoscyameae</taxon>
        <taxon>Anisodus</taxon>
    </lineage>
</organism>
<accession>A0A9Q1LLY2</accession>
<evidence type="ECO:0000313" key="2">
    <source>
        <dbReference type="Proteomes" id="UP001152561"/>
    </source>
</evidence>
<name>A0A9Q1LLY2_9SOLA</name>
<keyword evidence="2" id="KW-1185">Reference proteome</keyword>
<proteinExistence type="predicted"/>
<evidence type="ECO:0000313" key="1">
    <source>
        <dbReference type="EMBL" id="KAJ8538079.1"/>
    </source>
</evidence>